<feature type="transmembrane region" description="Helical" evidence="5">
    <location>
        <begin position="302"/>
        <end position="321"/>
    </location>
</feature>
<accession>A0A316UIH4</accession>
<feature type="signal peptide" evidence="6">
    <location>
        <begin position="1"/>
        <end position="26"/>
    </location>
</feature>
<feature type="transmembrane region" description="Helical" evidence="5">
    <location>
        <begin position="394"/>
        <end position="415"/>
    </location>
</feature>
<dbReference type="GO" id="GO:0022857">
    <property type="term" value="F:transmembrane transporter activity"/>
    <property type="evidence" value="ECO:0007669"/>
    <property type="project" value="InterPro"/>
</dbReference>
<dbReference type="EMBL" id="KZ819677">
    <property type="protein sequence ID" value="PWN25066.1"/>
    <property type="molecule type" value="Genomic_DNA"/>
</dbReference>
<organism evidence="8 9">
    <name type="scientific">Jaminaea rosea</name>
    <dbReference type="NCBI Taxonomy" id="1569628"/>
    <lineage>
        <taxon>Eukaryota</taxon>
        <taxon>Fungi</taxon>
        <taxon>Dikarya</taxon>
        <taxon>Basidiomycota</taxon>
        <taxon>Ustilaginomycotina</taxon>
        <taxon>Exobasidiomycetes</taxon>
        <taxon>Microstromatales</taxon>
        <taxon>Microstromatales incertae sedis</taxon>
        <taxon>Jaminaea</taxon>
    </lineage>
</organism>
<feature type="transmembrane region" description="Helical" evidence="5">
    <location>
        <begin position="140"/>
        <end position="162"/>
    </location>
</feature>
<feature type="transmembrane region" description="Helical" evidence="5">
    <location>
        <begin position="107"/>
        <end position="128"/>
    </location>
</feature>
<dbReference type="InterPro" id="IPR036259">
    <property type="entry name" value="MFS_trans_sf"/>
</dbReference>
<dbReference type="PANTHER" id="PTHR23502">
    <property type="entry name" value="MAJOR FACILITATOR SUPERFAMILY"/>
    <property type="match status" value="1"/>
</dbReference>
<evidence type="ECO:0000313" key="9">
    <source>
        <dbReference type="Proteomes" id="UP000245884"/>
    </source>
</evidence>
<dbReference type="PROSITE" id="PS51257">
    <property type="entry name" value="PROKAR_LIPOPROTEIN"/>
    <property type="match status" value="1"/>
</dbReference>
<evidence type="ECO:0000256" key="5">
    <source>
        <dbReference type="SAM" id="Phobius"/>
    </source>
</evidence>
<dbReference type="RefSeq" id="XP_025359678.1">
    <property type="nucleotide sequence ID" value="XM_025506955.1"/>
</dbReference>
<evidence type="ECO:0000256" key="1">
    <source>
        <dbReference type="ARBA" id="ARBA00004141"/>
    </source>
</evidence>
<protein>
    <submittedName>
        <fullName evidence="8">MFS general substrate transporter</fullName>
    </submittedName>
</protein>
<name>A0A316UIH4_9BASI</name>
<evidence type="ECO:0000256" key="6">
    <source>
        <dbReference type="SAM" id="SignalP"/>
    </source>
</evidence>
<evidence type="ECO:0000259" key="7">
    <source>
        <dbReference type="PROSITE" id="PS50850"/>
    </source>
</evidence>
<dbReference type="PROSITE" id="PS50850">
    <property type="entry name" value="MFS"/>
    <property type="match status" value="1"/>
</dbReference>
<dbReference type="GO" id="GO:0005886">
    <property type="term" value="C:plasma membrane"/>
    <property type="evidence" value="ECO:0007669"/>
    <property type="project" value="TreeGrafter"/>
</dbReference>
<dbReference type="Gene3D" id="1.20.1250.20">
    <property type="entry name" value="MFS general substrate transporter like domains"/>
    <property type="match status" value="1"/>
</dbReference>
<dbReference type="AlphaFoldDB" id="A0A316UIH4"/>
<keyword evidence="2 5" id="KW-0812">Transmembrane</keyword>
<feature type="transmembrane region" description="Helical" evidence="5">
    <location>
        <begin position="168"/>
        <end position="188"/>
    </location>
</feature>
<reference evidence="8 9" key="1">
    <citation type="journal article" date="2018" name="Mol. Biol. Evol.">
        <title>Broad Genomic Sampling Reveals a Smut Pathogenic Ancestry of the Fungal Clade Ustilaginomycotina.</title>
        <authorList>
            <person name="Kijpornyongpan T."/>
            <person name="Mondo S.J."/>
            <person name="Barry K."/>
            <person name="Sandor L."/>
            <person name="Lee J."/>
            <person name="Lipzen A."/>
            <person name="Pangilinan J."/>
            <person name="LaButti K."/>
            <person name="Hainaut M."/>
            <person name="Henrissat B."/>
            <person name="Grigoriev I.V."/>
            <person name="Spatafora J.W."/>
            <person name="Aime M.C."/>
        </authorList>
    </citation>
    <scope>NUCLEOTIDE SEQUENCE [LARGE SCALE GENOMIC DNA]</scope>
    <source>
        <strain evidence="8 9">MCA 5214</strain>
    </source>
</reference>
<feature type="transmembrane region" description="Helical" evidence="5">
    <location>
        <begin position="259"/>
        <end position="282"/>
    </location>
</feature>
<dbReference type="SUPFAM" id="SSF103473">
    <property type="entry name" value="MFS general substrate transporter"/>
    <property type="match status" value="1"/>
</dbReference>
<feature type="transmembrane region" description="Helical" evidence="5">
    <location>
        <begin position="333"/>
        <end position="354"/>
    </location>
</feature>
<dbReference type="PANTHER" id="PTHR23502:SF52">
    <property type="entry name" value="MULTIDRUG TRANSPORTER, PUTATIVE (AFU_ORTHOLOGUE AFUA_2G17730)-RELATED"/>
    <property type="match status" value="1"/>
</dbReference>
<dbReference type="STRING" id="1569628.A0A316UIH4"/>
<dbReference type="OrthoDB" id="2585655at2759"/>
<dbReference type="Proteomes" id="UP000245884">
    <property type="component" value="Unassembled WGS sequence"/>
</dbReference>
<sequence>MGPLRRWTASFLTLLALAACLSNGSAFTVAHTLLADEFSIDESTIANTYWPVTTWAIGGALFALVAVPLMEDHGIYWPFLASWVAMIVCIVPQAVARNYATVLVTRFLTGGFVGIIATSSISILTGLWSDERTRGMWVGGYMAAYIIGSSVGPVIGSIVLSTGAGWRAIFWTQAVYLAVLLPFLALLLPQVQAHVEPKSTQTSIPVTVRRAILMLATEPLVLSCTAWTSFLLGTIYLFTQSVEQVYLELYGWDATQAGFVQAATVVGELCSIPFLFLTNSLYWADARRNGRGTPRAEARLHLALPGGLIGVTGGMMVYAFSSYPHVHWMGPTVGLAMVGCGSVIVINCVASYVVDAYADVAGSAMTALALGENSFIAFLPLAAQPMYTRLGLNWASFLLACVSLALSTIPLFVFAKAWKVGPRGYLREVQSRGRTLESRTTTTGSL</sequence>
<proteinExistence type="predicted"/>
<dbReference type="InterPro" id="IPR011701">
    <property type="entry name" value="MFS"/>
</dbReference>
<evidence type="ECO:0000256" key="3">
    <source>
        <dbReference type="ARBA" id="ARBA00022989"/>
    </source>
</evidence>
<dbReference type="Pfam" id="PF07690">
    <property type="entry name" value="MFS_1"/>
    <property type="match status" value="1"/>
</dbReference>
<comment type="subcellular location">
    <subcellularLocation>
        <location evidence="1">Membrane</location>
        <topology evidence="1">Multi-pass membrane protein</topology>
    </subcellularLocation>
</comment>
<feature type="transmembrane region" description="Helical" evidence="5">
    <location>
        <begin position="50"/>
        <end position="69"/>
    </location>
</feature>
<keyword evidence="3 5" id="KW-1133">Transmembrane helix</keyword>
<keyword evidence="9" id="KW-1185">Reference proteome</keyword>
<evidence type="ECO:0000256" key="2">
    <source>
        <dbReference type="ARBA" id="ARBA00022692"/>
    </source>
</evidence>
<dbReference type="GeneID" id="37028778"/>
<gene>
    <name evidence="8" type="ORF">BDZ90DRAFT_234284</name>
</gene>
<feature type="transmembrane region" description="Helical" evidence="5">
    <location>
        <begin position="76"/>
        <end position="95"/>
    </location>
</feature>
<feature type="transmembrane region" description="Helical" evidence="5">
    <location>
        <begin position="219"/>
        <end position="239"/>
    </location>
</feature>
<feature type="transmembrane region" description="Helical" evidence="5">
    <location>
        <begin position="361"/>
        <end position="382"/>
    </location>
</feature>
<evidence type="ECO:0000256" key="4">
    <source>
        <dbReference type="ARBA" id="ARBA00023136"/>
    </source>
</evidence>
<evidence type="ECO:0000313" key="8">
    <source>
        <dbReference type="EMBL" id="PWN25066.1"/>
    </source>
</evidence>
<keyword evidence="6" id="KW-0732">Signal</keyword>
<feature type="domain" description="Major facilitator superfamily (MFS) profile" evidence="7">
    <location>
        <begin position="8"/>
        <end position="419"/>
    </location>
</feature>
<dbReference type="InterPro" id="IPR020846">
    <property type="entry name" value="MFS_dom"/>
</dbReference>
<keyword evidence="4 5" id="KW-0472">Membrane</keyword>
<feature type="chain" id="PRO_5016428979" evidence="6">
    <location>
        <begin position="27"/>
        <end position="446"/>
    </location>
</feature>